<dbReference type="AlphaFoldDB" id="V8G0V5"/>
<proteinExistence type="predicted"/>
<evidence type="ECO:0000313" key="1">
    <source>
        <dbReference type="EMBL" id="ETD69736.1"/>
    </source>
</evidence>
<organism evidence="1 2">
    <name type="scientific">Pelistega indica</name>
    <dbReference type="NCBI Taxonomy" id="1414851"/>
    <lineage>
        <taxon>Bacteria</taxon>
        <taxon>Pseudomonadati</taxon>
        <taxon>Pseudomonadota</taxon>
        <taxon>Betaproteobacteria</taxon>
        <taxon>Burkholderiales</taxon>
        <taxon>Alcaligenaceae</taxon>
        <taxon>Pelistega</taxon>
    </lineage>
</organism>
<sequence>MAIHEALFFILNNPFMKDMMHSTAQFNLLK</sequence>
<keyword evidence="2" id="KW-1185">Reference proteome</keyword>
<comment type="caution">
    <text evidence="1">The sequence shown here is derived from an EMBL/GenBank/DDBJ whole genome shotgun (WGS) entry which is preliminary data.</text>
</comment>
<reference evidence="1 2" key="1">
    <citation type="submission" date="2013-11" db="EMBL/GenBank/DDBJ databases">
        <title>Genomic analysis of Pelistega sp. HM-7.</title>
        <authorList>
            <person name="Kumbhare S.V."/>
            <person name="Shetty S.A."/>
            <person name="Sharma O."/>
            <person name="Dhotre D.P."/>
        </authorList>
    </citation>
    <scope>NUCLEOTIDE SEQUENCE [LARGE SCALE GENOMIC DNA]</scope>
    <source>
        <strain evidence="1 2">HM-7</strain>
    </source>
</reference>
<accession>V8G0V5</accession>
<dbReference type="Proteomes" id="UP000018766">
    <property type="component" value="Unassembled WGS sequence"/>
</dbReference>
<evidence type="ECO:0000313" key="2">
    <source>
        <dbReference type="Proteomes" id="UP000018766"/>
    </source>
</evidence>
<dbReference type="EMBL" id="AYSV01000093">
    <property type="protein sequence ID" value="ETD69736.1"/>
    <property type="molecule type" value="Genomic_DNA"/>
</dbReference>
<name>V8G0V5_9BURK</name>
<protein>
    <submittedName>
        <fullName evidence="1">Uncharacterized protein</fullName>
    </submittedName>
</protein>
<gene>
    <name evidence="1" type="ORF">V757_08720</name>
</gene>